<evidence type="ECO:0000256" key="2">
    <source>
        <dbReference type="SAM" id="Phobius"/>
    </source>
</evidence>
<sequence length="124" mass="13922">MPSQQELDKMTKDVEDGIAELNKAIAKEWHQGEMMLGIFISAVGLIVGHVHAKGLACRHSWMPIALTVLVATPFCVMFLKRVFEIVRLKKKLRVRKQRLQHLKQIQSSAPQLSSRPSSLAPPLS</sequence>
<evidence type="ECO:0000313" key="3">
    <source>
        <dbReference type="EMBL" id="KAL3719589.1"/>
    </source>
</evidence>
<evidence type="ECO:0000313" key="4">
    <source>
        <dbReference type="Proteomes" id="UP001634007"/>
    </source>
</evidence>
<proteinExistence type="predicted"/>
<comment type="caution">
    <text evidence="3">The sequence shown here is derived from an EMBL/GenBank/DDBJ whole genome shotgun (WGS) entry which is preliminary data.</text>
</comment>
<reference evidence="3 4" key="1">
    <citation type="submission" date="2024-11" db="EMBL/GenBank/DDBJ databases">
        <title>Chromosome-level genome assembly of Eucalyptus globulus Labill. provides insights into its genome evolution.</title>
        <authorList>
            <person name="Li X."/>
        </authorList>
    </citation>
    <scope>NUCLEOTIDE SEQUENCE [LARGE SCALE GENOMIC DNA]</scope>
    <source>
        <strain evidence="3">CL2024</strain>
        <tissue evidence="3">Fresh tender leaves</tissue>
    </source>
</reference>
<keyword evidence="2" id="KW-1133">Transmembrane helix</keyword>
<name>A0ABD3IZR8_EUCGL</name>
<accession>A0ABD3IZR8</accession>
<keyword evidence="2" id="KW-0812">Transmembrane</keyword>
<dbReference type="AlphaFoldDB" id="A0ABD3IZR8"/>
<gene>
    <name evidence="3" type="ORF">ACJRO7_004545</name>
</gene>
<feature type="transmembrane region" description="Helical" evidence="2">
    <location>
        <begin position="64"/>
        <end position="83"/>
    </location>
</feature>
<organism evidence="3 4">
    <name type="scientific">Eucalyptus globulus</name>
    <name type="common">Tasmanian blue gum</name>
    <dbReference type="NCBI Taxonomy" id="34317"/>
    <lineage>
        <taxon>Eukaryota</taxon>
        <taxon>Viridiplantae</taxon>
        <taxon>Streptophyta</taxon>
        <taxon>Embryophyta</taxon>
        <taxon>Tracheophyta</taxon>
        <taxon>Spermatophyta</taxon>
        <taxon>Magnoliopsida</taxon>
        <taxon>eudicotyledons</taxon>
        <taxon>Gunneridae</taxon>
        <taxon>Pentapetalae</taxon>
        <taxon>rosids</taxon>
        <taxon>malvids</taxon>
        <taxon>Myrtales</taxon>
        <taxon>Myrtaceae</taxon>
        <taxon>Myrtoideae</taxon>
        <taxon>Eucalypteae</taxon>
        <taxon>Eucalyptus</taxon>
    </lineage>
</organism>
<keyword evidence="2" id="KW-0472">Membrane</keyword>
<feature type="region of interest" description="Disordered" evidence="1">
    <location>
        <begin position="104"/>
        <end position="124"/>
    </location>
</feature>
<protein>
    <recommendedName>
        <fullName evidence="5">Transmembrane protein</fullName>
    </recommendedName>
</protein>
<keyword evidence="4" id="KW-1185">Reference proteome</keyword>
<dbReference type="EMBL" id="JBJKBG010000010">
    <property type="protein sequence ID" value="KAL3719589.1"/>
    <property type="molecule type" value="Genomic_DNA"/>
</dbReference>
<evidence type="ECO:0008006" key="5">
    <source>
        <dbReference type="Google" id="ProtNLM"/>
    </source>
</evidence>
<feature type="transmembrane region" description="Helical" evidence="2">
    <location>
        <begin position="34"/>
        <end position="52"/>
    </location>
</feature>
<evidence type="ECO:0000256" key="1">
    <source>
        <dbReference type="SAM" id="MobiDB-lite"/>
    </source>
</evidence>
<dbReference type="Proteomes" id="UP001634007">
    <property type="component" value="Unassembled WGS sequence"/>
</dbReference>